<dbReference type="InterPro" id="IPR058586">
    <property type="entry name" value="Ajm-1"/>
</dbReference>
<accession>A0A0N5B041</accession>
<dbReference type="Proteomes" id="UP000046393">
    <property type="component" value="Unplaced"/>
</dbReference>
<dbReference type="GO" id="GO:0043296">
    <property type="term" value="C:apical junction complex"/>
    <property type="evidence" value="ECO:0007669"/>
    <property type="project" value="TreeGrafter"/>
</dbReference>
<dbReference type="WBParaSite" id="SMUV_0001063301-mRNA-1">
    <property type="protein sequence ID" value="SMUV_0001063301-mRNA-1"/>
    <property type="gene ID" value="SMUV_0001063301"/>
</dbReference>
<evidence type="ECO:0000313" key="2">
    <source>
        <dbReference type="Proteomes" id="UP000046393"/>
    </source>
</evidence>
<organism evidence="2 3">
    <name type="scientific">Syphacia muris</name>
    <dbReference type="NCBI Taxonomy" id="451379"/>
    <lineage>
        <taxon>Eukaryota</taxon>
        <taxon>Metazoa</taxon>
        <taxon>Ecdysozoa</taxon>
        <taxon>Nematoda</taxon>
        <taxon>Chromadorea</taxon>
        <taxon>Rhabditida</taxon>
        <taxon>Spirurina</taxon>
        <taxon>Oxyuridomorpha</taxon>
        <taxon>Oxyuroidea</taxon>
        <taxon>Oxyuridae</taxon>
        <taxon>Syphacia</taxon>
    </lineage>
</organism>
<dbReference type="AlphaFoldDB" id="A0A0N5B041"/>
<dbReference type="GO" id="GO:0005886">
    <property type="term" value="C:plasma membrane"/>
    <property type="evidence" value="ECO:0007669"/>
    <property type="project" value="TreeGrafter"/>
</dbReference>
<dbReference type="STRING" id="451379.A0A0N5B041"/>
<protein>
    <submittedName>
        <fullName evidence="3">GNAT family N-acetyltransferase</fullName>
    </submittedName>
</protein>
<proteinExistence type="predicted"/>
<dbReference type="Pfam" id="PF26649">
    <property type="entry name" value="Ajm-1"/>
    <property type="match status" value="1"/>
</dbReference>
<reference evidence="3" key="1">
    <citation type="submission" date="2017-02" db="UniProtKB">
        <authorList>
            <consortium name="WormBaseParasite"/>
        </authorList>
    </citation>
    <scope>IDENTIFICATION</scope>
</reference>
<dbReference type="PANTHER" id="PTHR21517:SF3">
    <property type="entry name" value="APICAL JUNCTION COMPONENT 1 HOMOLOG"/>
    <property type="match status" value="1"/>
</dbReference>
<feature type="domain" description="Apical junction molecule ajm1 alpha/beta" evidence="1">
    <location>
        <begin position="3"/>
        <end position="84"/>
    </location>
</feature>
<sequence>MASDREAQWFMSKIARDGYAARGRGSVNLRLTTPQLGEQYVKYGWSALTHIDTCQLLFYYTVDDLVDGRKEPSLIALCRKYNPT</sequence>
<dbReference type="GO" id="GO:0045216">
    <property type="term" value="P:cell-cell junction organization"/>
    <property type="evidence" value="ECO:0007669"/>
    <property type="project" value="InterPro"/>
</dbReference>
<evidence type="ECO:0000259" key="1">
    <source>
        <dbReference type="Pfam" id="PF26649"/>
    </source>
</evidence>
<keyword evidence="2" id="KW-1185">Reference proteome</keyword>
<evidence type="ECO:0000313" key="3">
    <source>
        <dbReference type="WBParaSite" id="SMUV_0001063301-mRNA-1"/>
    </source>
</evidence>
<name>A0A0N5B041_9BILA</name>
<dbReference type="PANTHER" id="PTHR21517">
    <property type="entry name" value="APICAL JUNCTION COMPONENT 1 HOMOLOG"/>
    <property type="match status" value="1"/>
</dbReference>
<dbReference type="InterPro" id="IPR038825">
    <property type="entry name" value="Apical_junction"/>
</dbReference>